<dbReference type="InterPro" id="IPR023299">
    <property type="entry name" value="ATPase_P-typ_cyto_dom_N"/>
</dbReference>
<dbReference type="InterPro" id="IPR018303">
    <property type="entry name" value="ATPase_P-typ_P_site"/>
</dbReference>
<evidence type="ECO:0000256" key="10">
    <source>
        <dbReference type="ARBA" id="ARBA00023136"/>
    </source>
</evidence>
<comment type="similarity">
    <text evidence="2 11">Belongs to the cation transport ATPase (P-type) (TC 3.A.3) family. Type IB subfamily.</text>
</comment>
<dbReference type="InterPro" id="IPR051949">
    <property type="entry name" value="Cation_Transport_ATPase"/>
</dbReference>
<evidence type="ECO:0000256" key="9">
    <source>
        <dbReference type="ARBA" id="ARBA00022989"/>
    </source>
</evidence>
<dbReference type="PRINTS" id="PR00119">
    <property type="entry name" value="CATATPASE"/>
</dbReference>
<gene>
    <name evidence="12" type="ORF">ACERK3_19620</name>
</gene>
<proteinExistence type="inferred from homology"/>
<dbReference type="InterPro" id="IPR023298">
    <property type="entry name" value="ATPase_P-typ_TM_dom_sf"/>
</dbReference>
<evidence type="ECO:0000256" key="3">
    <source>
        <dbReference type="ARBA" id="ARBA00022692"/>
    </source>
</evidence>
<dbReference type="InterPro" id="IPR023214">
    <property type="entry name" value="HAD_sf"/>
</dbReference>
<evidence type="ECO:0000256" key="4">
    <source>
        <dbReference type="ARBA" id="ARBA00022723"/>
    </source>
</evidence>
<evidence type="ECO:0000256" key="5">
    <source>
        <dbReference type="ARBA" id="ARBA00022741"/>
    </source>
</evidence>
<keyword evidence="10 11" id="KW-0472">Membrane</keyword>
<evidence type="ECO:0000313" key="13">
    <source>
        <dbReference type="Proteomes" id="UP001575105"/>
    </source>
</evidence>
<comment type="caution">
    <text evidence="11">Lacks conserved residue(s) required for the propagation of feature annotation.</text>
</comment>
<dbReference type="PANTHER" id="PTHR43079">
    <property type="entry name" value="PROBABLE CADMIUM/ZINC-TRANSPORTING ATPASE HMA1"/>
    <property type="match status" value="1"/>
</dbReference>
<evidence type="ECO:0000256" key="6">
    <source>
        <dbReference type="ARBA" id="ARBA00022840"/>
    </source>
</evidence>
<dbReference type="PROSITE" id="PS00154">
    <property type="entry name" value="ATPASE_E1_E2"/>
    <property type="match status" value="1"/>
</dbReference>
<feature type="non-terminal residue" evidence="12">
    <location>
        <position position="1"/>
    </location>
</feature>
<feature type="transmembrane region" description="Helical" evidence="11">
    <location>
        <begin position="55"/>
        <end position="74"/>
    </location>
</feature>
<dbReference type="PANTHER" id="PTHR43079:SF1">
    <property type="entry name" value="CADMIUM_ZINC-TRANSPORTING ATPASE HMA1, CHLOROPLASTIC-RELATED"/>
    <property type="match status" value="1"/>
</dbReference>
<dbReference type="Gene3D" id="3.40.1110.10">
    <property type="entry name" value="Calcium-transporting ATPase, cytoplasmic domain N"/>
    <property type="match status" value="1"/>
</dbReference>
<dbReference type="SFLD" id="SFLDG00002">
    <property type="entry name" value="C1.7:_P-type_atpase_like"/>
    <property type="match status" value="1"/>
</dbReference>
<dbReference type="Gene3D" id="2.70.150.10">
    <property type="entry name" value="Calcium-transporting ATPase, cytoplasmic transduction domain A"/>
    <property type="match status" value="1"/>
</dbReference>
<keyword evidence="13" id="KW-1185">Reference proteome</keyword>
<dbReference type="InterPro" id="IPR027256">
    <property type="entry name" value="P-typ_ATPase_IB"/>
</dbReference>
<evidence type="ECO:0000313" key="12">
    <source>
        <dbReference type="EMBL" id="MFA9480482.1"/>
    </source>
</evidence>
<evidence type="ECO:0000256" key="11">
    <source>
        <dbReference type="RuleBase" id="RU362081"/>
    </source>
</evidence>
<accession>A0ABV4UA49</accession>
<keyword evidence="9 11" id="KW-1133">Transmembrane helix</keyword>
<comment type="subcellular location">
    <subcellularLocation>
        <location evidence="11">Cell membrane</location>
    </subcellularLocation>
    <subcellularLocation>
        <location evidence="1">Membrane</location>
        <topology evidence="1">Multi-pass membrane protein</topology>
    </subcellularLocation>
</comment>
<evidence type="ECO:0000256" key="2">
    <source>
        <dbReference type="ARBA" id="ARBA00006024"/>
    </source>
</evidence>
<dbReference type="SFLD" id="SFLDS00003">
    <property type="entry name" value="Haloacid_Dehalogenase"/>
    <property type="match status" value="1"/>
</dbReference>
<dbReference type="Proteomes" id="UP001575105">
    <property type="component" value="Unassembled WGS sequence"/>
</dbReference>
<dbReference type="NCBIfam" id="TIGR01494">
    <property type="entry name" value="ATPase_P-type"/>
    <property type="match status" value="1"/>
</dbReference>
<reference evidence="12 13" key="1">
    <citation type="submission" date="2024-08" db="EMBL/GenBank/DDBJ databases">
        <title>Whole-genome sequencing of halo(alkali)philic microorganisms from hypersaline lakes.</title>
        <authorList>
            <person name="Sorokin D.Y."/>
            <person name="Merkel A.Y."/>
            <person name="Messina E."/>
            <person name="Yakimov M."/>
        </authorList>
    </citation>
    <scope>NUCLEOTIDE SEQUENCE [LARGE SCALE GENOMIC DNA]</scope>
    <source>
        <strain evidence="12 13">AB-hyl4</strain>
    </source>
</reference>
<dbReference type="SUPFAM" id="SSF81665">
    <property type="entry name" value="Calcium ATPase, transmembrane domain M"/>
    <property type="match status" value="1"/>
</dbReference>
<dbReference type="SUPFAM" id="SSF56784">
    <property type="entry name" value="HAD-like"/>
    <property type="match status" value="1"/>
</dbReference>
<keyword evidence="6 11" id="KW-0067">ATP-binding</keyword>
<dbReference type="InterPro" id="IPR036412">
    <property type="entry name" value="HAD-like_sf"/>
</dbReference>
<evidence type="ECO:0000256" key="1">
    <source>
        <dbReference type="ARBA" id="ARBA00004141"/>
    </source>
</evidence>
<dbReference type="InterPro" id="IPR001757">
    <property type="entry name" value="P_typ_ATPase"/>
</dbReference>
<dbReference type="NCBIfam" id="TIGR01525">
    <property type="entry name" value="ATPase-IB_hvy"/>
    <property type="match status" value="1"/>
</dbReference>
<dbReference type="SFLD" id="SFLDF00027">
    <property type="entry name" value="p-type_atpase"/>
    <property type="match status" value="1"/>
</dbReference>
<evidence type="ECO:0000256" key="7">
    <source>
        <dbReference type="ARBA" id="ARBA00022842"/>
    </source>
</evidence>
<feature type="transmembrane region" description="Helical" evidence="11">
    <location>
        <begin position="94"/>
        <end position="118"/>
    </location>
</feature>
<dbReference type="Gene3D" id="3.40.50.1000">
    <property type="entry name" value="HAD superfamily/HAD-like"/>
    <property type="match status" value="1"/>
</dbReference>
<keyword evidence="8" id="KW-1278">Translocase</keyword>
<dbReference type="RefSeq" id="WP_425347402.1">
    <property type="nucleotide sequence ID" value="NZ_JBGUBD010000027.1"/>
</dbReference>
<dbReference type="InterPro" id="IPR044492">
    <property type="entry name" value="P_typ_ATPase_HD_dom"/>
</dbReference>
<organism evidence="12 13">
    <name type="scientific">Natronomicrosphaera hydrolytica</name>
    <dbReference type="NCBI Taxonomy" id="3242702"/>
    <lineage>
        <taxon>Bacteria</taxon>
        <taxon>Pseudomonadati</taxon>
        <taxon>Planctomycetota</taxon>
        <taxon>Phycisphaerae</taxon>
        <taxon>Phycisphaerales</taxon>
        <taxon>Phycisphaeraceae</taxon>
        <taxon>Natronomicrosphaera</taxon>
    </lineage>
</organism>
<keyword evidence="3 11" id="KW-0812">Transmembrane</keyword>
<keyword evidence="5 11" id="KW-0547">Nucleotide-binding</keyword>
<name>A0ABV4UA49_9BACT</name>
<keyword evidence="7" id="KW-0460">Magnesium</keyword>
<protein>
    <submittedName>
        <fullName evidence="12">Heavy metal translocating P-type ATPase</fullName>
    </submittedName>
</protein>
<evidence type="ECO:0000256" key="8">
    <source>
        <dbReference type="ARBA" id="ARBA00022967"/>
    </source>
</evidence>
<dbReference type="Pfam" id="PF00702">
    <property type="entry name" value="Hydrolase"/>
    <property type="match status" value="1"/>
</dbReference>
<feature type="transmembrane region" description="Helical" evidence="11">
    <location>
        <begin position="405"/>
        <end position="424"/>
    </location>
</feature>
<sequence length="454" mass="47682">GDALFAGTLNGGGTLIAEVTKLAKDNTLSKLIRLVEQAQGAKSPTQQLAERFERWYVPCVLGATVLLIVVPPLLGVTPRRHDGALWAGWFYQALAFLTAASPCALAIGTPAAILAGIGKAARIGVLIKGGVHLEHLAGVKAIAFDKTGTLTVGKPRVVAMQSFDEQISEDEMLRLAGSLELGSPHPLGRAIVDACAGRGLSLVEPEAAERVMAAGMRGRVEGRAIAVGRPLLFEAGVEEQTQAVWDQWREQGRTTVGVSVDGRLVGLIALMDEPRPAAAETIAALHAIGLRHTVMLTGDHRTAADAIARRLGITDVEAELMPQAKLERVRELDRKYGGVAMVGDGVNDAPALAAATVGLAVGGAGSANDVALETADVVLLADDLNKLPEAISLARFTQRIIYQNLFIAFAVIVLLAPMGAIGLAPISLAVLFHEGSTVVVVLNGLRILRHRVHP</sequence>
<dbReference type="EMBL" id="JBGUBD010000027">
    <property type="protein sequence ID" value="MFA9480482.1"/>
    <property type="molecule type" value="Genomic_DNA"/>
</dbReference>
<comment type="caution">
    <text evidence="12">The sequence shown here is derived from an EMBL/GenBank/DDBJ whole genome shotgun (WGS) entry which is preliminary data.</text>
</comment>
<keyword evidence="11" id="KW-1003">Cell membrane</keyword>
<keyword evidence="4 11" id="KW-0479">Metal-binding</keyword>